<comment type="caution">
    <text evidence="2">The sequence shown here is derived from an EMBL/GenBank/DDBJ whole genome shotgun (WGS) entry which is preliminary data.</text>
</comment>
<feature type="compositionally biased region" description="Low complexity" evidence="1">
    <location>
        <begin position="605"/>
        <end position="624"/>
    </location>
</feature>
<accession>A0A9P3PUP4</accession>
<evidence type="ECO:0000256" key="1">
    <source>
        <dbReference type="SAM" id="MobiDB-lite"/>
    </source>
</evidence>
<feature type="compositionally biased region" description="Acidic residues" evidence="1">
    <location>
        <begin position="738"/>
        <end position="754"/>
    </location>
</feature>
<organism evidence="2 3">
    <name type="scientific">Lyophyllum shimeji</name>
    <name type="common">Hon-shimeji</name>
    <name type="synonym">Tricholoma shimeji</name>
    <dbReference type="NCBI Taxonomy" id="47721"/>
    <lineage>
        <taxon>Eukaryota</taxon>
        <taxon>Fungi</taxon>
        <taxon>Dikarya</taxon>
        <taxon>Basidiomycota</taxon>
        <taxon>Agaricomycotina</taxon>
        <taxon>Agaricomycetes</taxon>
        <taxon>Agaricomycetidae</taxon>
        <taxon>Agaricales</taxon>
        <taxon>Tricholomatineae</taxon>
        <taxon>Lyophyllaceae</taxon>
        <taxon>Lyophyllum</taxon>
    </lineage>
</organism>
<dbReference type="OrthoDB" id="3126250at2759"/>
<feature type="compositionally biased region" description="Low complexity" evidence="1">
    <location>
        <begin position="153"/>
        <end position="168"/>
    </location>
</feature>
<name>A0A9P3PUP4_LYOSH</name>
<dbReference type="AlphaFoldDB" id="A0A9P3PUP4"/>
<evidence type="ECO:0000313" key="3">
    <source>
        <dbReference type="Proteomes" id="UP001063166"/>
    </source>
</evidence>
<feature type="region of interest" description="Disordered" evidence="1">
    <location>
        <begin position="407"/>
        <end position="426"/>
    </location>
</feature>
<gene>
    <name evidence="2" type="ORF">LshimejAT787_1301530</name>
</gene>
<feature type="compositionally biased region" description="Low complexity" evidence="1">
    <location>
        <begin position="300"/>
        <end position="311"/>
    </location>
</feature>
<proteinExistence type="predicted"/>
<feature type="region of interest" description="Disordered" evidence="1">
    <location>
        <begin position="257"/>
        <end position="351"/>
    </location>
</feature>
<sequence>MATSWSSTSQLKSEVTGPAGPLEKNAMATKSSPPDVMDLGSYWDVQKHSILANWMERHPTLSARRSDSIRKLADKALLESHEANRRTSGGRYNIGTVYQSFLRDFTQLYYDRRAVRRSQQGSETSQRVGGPSGGRRGIESANSSVARQVASGSPLLPRTTTSTTRPLPEGQAATSEGQCQRISALKSRHGGVTSPSEEVVVGIEGCRRGVEPPSVKATSKTPPGETKYVANEVLGPKDLGAAGGSSSRPKMEETMECSMGTNKCGPQDAAEHSTAVQSPAGRMGCVAPSGAHRGPGIRVASKSPGGAPSSAYVVESFETSAHRGRARRASTLEPTRQAPANMVGRSRLSGARWGTEPSAAIGREALDHGAMARHAGRANLALKPRGSELNRSQTATMVNRPWMASKTPSQAYERDHVPSKTTPACSKARRYPSLGHAGPIPSGHASAQSTPIEGVYTRPLGAGGERIAARIAHGSRDEGVGQRTLITPAESRCHPKSLRTCRTFDDYVSVHRKRCARLMAPGESFSPTMISILWHGWNVMGYASDADAQNLVDHNYVDSPTMNHSDDDSSVQSVDDTVADENLTHDPEPDCDEQEVPPTSHDCHTVSASRSPSPTPSAVCVSASRSSTPSVTVVSVYDYGETLPASANVEYLACMRQLVVREPSDGEASGDDSPSEGAKDAPENLTYDVRTYRCEEDCGDFRYYTDDLERVSINSEDLQYEPISGSDYGYDHSPRSDQEEEGSSVNDYDTENEESVVYNDADIQYENEESVVYNDADSQYENEEGVYNDADTQYEPDAGSCSDDPEPDMGSASDDSYPDDDDQW</sequence>
<feature type="region of interest" description="Disordered" evidence="1">
    <location>
        <begin position="116"/>
        <end position="179"/>
    </location>
</feature>
<dbReference type="Proteomes" id="UP001063166">
    <property type="component" value="Unassembled WGS sequence"/>
</dbReference>
<dbReference type="EMBL" id="BRPK01000013">
    <property type="protein sequence ID" value="GLB43252.1"/>
    <property type="molecule type" value="Genomic_DNA"/>
</dbReference>
<feature type="region of interest" description="Disordered" evidence="1">
    <location>
        <begin position="715"/>
        <end position="824"/>
    </location>
</feature>
<protein>
    <submittedName>
        <fullName evidence="2">Uncharacterized protein</fullName>
    </submittedName>
</protein>
<feature type="compositionally biased region" description="Polar residues" evidence="1">
    <location>
        <begin position="117"/>
        <end position="127"/>
    </location>
</feature>
<feature type="region of interest" description="Disordered" evidence="1">
    <location>
        <begin position="580"/>
        <end position="624"/>
    </location>
</feature>
<evidence type="ECO:0000313" key="2">
    <source>
        <dbReference type="EMBL" id="GLB43252.1"/>
    </source>
</evidence>
<feature type="region of interest" description="Disordered" evidence="1">
    <location>
        <begin position="1"/>
        <end position="35"/>
    </location>
</feature>
<feature type="region of interest" description="Disordered" evidence="1">
    <location>
        <begin position="663"/>
        <end position="684"/>
    </location>
</feature>
<keyword evidence="3" id="KW-1185">Reference proteome</keyword>
<reference evidence="2" key="1">
    <citation type="submission" date="2022-07" db="EMBL/GenBank/DDBJ databases">
        <title>The genome of Lyophyllum shimeji provides insight into the initial evolution of ectomycorrhizal fungal genome.</title>
        <authorList>
            <person name="Kobayashi Y."/>
            <person name="Shibata T."/>
            <person name="Hirakawa H."/>
            <person name="Shigenobu S."/>
            <person name="Nishiyama T."/>
            <person name="Yamada A."/>
            <person name="Hasebe M."/>
            <person name="Kawaguchi M."/>
        </authorList>
    </citation>
    <scope>NUCLEOTIDE SEQUENCE</scope>
    <source>
        <strain evidence="2">AT787</strain>
    </source>
</reference>
<feature type="compositionally biased region" description="Polar residues" evidence="1">
    <location>
        <begin position="1"/>
        <end position="13"/>
    </location>
</feature>